<evidence type="ECO:0000313" key="2">
    <source>
        <dbReference type="EMBL" id="MCX2976725.1"/>
    </source>
</evidence>
<protein>
    <submittedName>
        <fullName evidence="2">Nuclear transport factor 2 family protein</fullName>
    </submittedName>
</protein>
<gene>
    <name evidence="2" type="ORF">EYC82_05100</name>
</gene>
<keyword evidence="3" id="KW-1185">Reference proteome</keyword>
<dbReference type="EMBL" id="SHNO01000001">
    <property type="protein sequence ID" value="MCX2976725.1"/>
    <property type="molecule type" value="Genomic_DNA"/>
</dbReference>
<dbReference type="InterPro" id="IPR032710">
    <property type="entry name" value="NTF2-like_dom_sf"/>
</dbReference>
<accession>A0ABT3T3I9</accession>
<dbReference type="InterPro" id="IPR037401">
    <property type="entry name" value="SnoaL-like"/>
</dbReference>
<name>A0ABT3T3I9_9GAMM</name>
<dbReference type="Proteomes" id="UP001143304">
    <property type="component" value="Unassembled WGS sequence"/>
</dbReference>
<evidence type="ECO:0000313" key="3">
    <source>
        <dbReference type="Proteomes" id="UP001143304"/>
    </source>
</evidence>
<dbReference type="RefSeq" id="WP_279248466.1">
    <property type="nucleotide sequence ID" value="NZ_SHNO01000001.1"/>
</dbReference>
<sequence>MSSIENELVISAALVDNYNQYAEGLDSKNWPLVRACFSDKVLIDYGDISAATGAPDVARNTDDWMLHLKSVINGFDITRHAITNHRVIISDGEISCRAYLSADHVLFKDAANPVIDDEDIVTVVGEYTNHYRLVDGDWKICQSALRVHWSQGNMGLFATAPERAAKYEG</sequence>
<evidence type="ECO:0000259" key="1">
    <source>
        <dbReference type="Pfam" id="PF13577"/>
    </source>
</evidence>
<dbReference type="Gene3D" id="3.10.450.50">
    <property type="match status" value="1"/>
</dbReference>
<organism evidence="2 3">
    <name type="scientific">Candidatus Marimicrobium litorale</name>
    <dbReference type="NCBI Taxonomy" id="2518991"/>
    <lineage>
        <taxon>Bacteria</taxon>
        <taxon>Pseudomonadati</taxon>
        <taxon>Pseudomonadota</taxon>
        <taxon>Gammaproteobacteria</taxon>
        <taxon>Cellvibrionales</taxon>
        <taxon>Halieaceae</taxon>
        <taxon>Marimicrobium</taxon>
    </lineage>
</organism>
<comment type="caution">
    <text evidence="2">The sequence shown here is derived from an EMBL/GenBank/DDBJ whole genome shotgun (WGS) entry which is preliminary data.</text>
</comment>
<dbReference type="SUPFAM" id="SSF54427">
    <property type="entry name" value="NTF2-like"/>
    <property type="match status" value="1"/>
</dbReference>
<proteinExistence type="predicted"/>
<feature type="domain" description="SnoaL-like" evidence="1">
    <location>
        <begin position="12"/>
        <end position="142"/>
    </location>
</feature>
<reference evidence="2" key="1">
    <citation type="submission" date="2019-02" db="EMBL/GenBank/DDBJ databases">
        <authorList>
            <person name="Li S.-H."/>
        </authorList>
    </citation>
    <scope>NUCLEOTIDE SEQUENCE</scope>
    <source>
        <strain evidence="2">IMCC11814</strain>
    </source>
</reference>
<dbReference type="Pfam" id="PF13577">
    <property type="entry name" value="SnoaL_4"/>
    <property type="match status" value="1"/>
</dbReference>